<proteinExistence type="predicted"/>
<accession>A0A8F5GTF6</accession>
<dbReference type="EMBL" id="CP077717">
    <property type="protein sequence ID" value="QXJ28845.1"/>
    <property type="molecule type" value="Genomic_DNA"/>
</dbReference>
<name>A0A8F5GTF6_SACSH</name>
<gene>
    <name evidence="1" type="ORF">J5U23_01714</name>
</gene>
<reference evidence="1" key="1">
    <citation type="journal article" date="2021" name="Environ. Microbiol.">
        <title>New insights into the diversity and evolution of the archaeal mobilome from three complete genomes of Saccharolobus shibatae.</title>
        <authorList>
            <person name="Medvedeva S."/>
            <person name="Brandt D."/>
            <person name="Cvirkaite-Krupovic V."/>
            <person name="Liu Y."/>
            <person name="Severinov K."/>
            <person name="Ishino S."/>
            <person name="Ishino Y."/>
            <person name="Prangishvili D."/>
            <person name="Kalinowski J."/>
            <person name="Krupovic M."/>
        </authorList>
    </citation>
    <scope>NUCLEOTIDE SEQUENCE</scope>
    <source>
        <strain evidence="1">B12</strain>
    </source>
</reference>
<dbReference type="AlphaFoldDB" id="A0A8F5GTF6"/>
<dbReference type="KEGG" id="sshi:J5U23_01714"/>
<evidence type="ECO:0000313" key="2">
    <source>
        <dbReference type="Proteomes" id="UP000694018"/>
    </source>
</evidence>
<dbReference type="Proteomes" id="UP000694018">
    <property type="component" value="Chromosome"/>
</dbReference>
<organism evidence="1 2">
    <name type="scientific">Saccharolobus shibatae (strain ATCC 51178 / DSM 5389 / JCM 8931 / NBRC 15437 / B12)</name>
    <name type="common">Sulfolobus shibatae</name>
    <dbReference type="NCBI Taxonomy" id="523848"/>
    <lineage>
        <taxon>Archaea</taxon>
        <taxon>Thermoproteota</taxon>
        <taxon>Thermoprotei</taxon>
        <taxon>Sulfolobales</taxon>
        <taxon>Sulfolobaceae</taxon>
        <taxon>Saccharolobus</taxon>
    </lineage>
</organism>
<evidence type="ECO:0000313" key="1">
    <source>
        <dbReference type="EMBL" id="QXJ28845.1"/>
    </source>
</evidence>
<protein>
    <submittedName>
        <fullName evidence="1">Uncharacterized protein</fullName>
    </submittedName>
</protein>
<sequence>MWVIRRLIKREKKIDYNSVKAGLKSPFSTCELLPPER</sequence>